<dbReference type="PANTHER" id="PTHR43775:SF37">
    <property type="entry name" value="SI:DKEY-61P9.11"/>
    <property type="match status" value="1"/>
</dbReference>
<dbReference type="GO" id="GO:0004312">
    <property type="term" value="F:fatty acid synthase activity"/>
    <property type="evidence" value="ECO:0007669"/>
    <property type="project" value="TreeGrafter"/>
</dbReference>
<reference evidence="4" key="1">
    <citation type="submission" date="2023-03" db="EMBL/GenBank/DDBJ databases">
        <title>Massive genome expansion in bonnet fungi (Mycena s.s.) driven by repeated elements and novel gene families across ecological guilds.</title>
        <authorList>
            <consortium name="Lawrence Berkeley National Laboratory"/>
            <person name="Harder C.B."/>
            <person name="Miyauchi S."/>
            <person name="Viragh M."/>
            <person name="Kuo A."/>
            <person name="Thoen E."/>
            <person name="Andreopoulos B."/>
            <person name="Lu D."/>
            <person name="Skrede I."/>
            <person name="Drula E."/>
            <person name="Henrissat B."/>
            <person name="Morin E."/>
            <person name="Kohler A."/>
            <person name="Barry K."/>
            <person name="LaButti K."/>
            <person name="Morin E."/>
            <person name="Salamov A."/>
            <person name="Lipzen A."/>
            <person name="Mereny Z."/>
            <person name="Hegedus B."/>
            <person name="Baldrian P."/>
            <person name="Stursova M."/>
            <person name="Weitz H."/>
            <person name="Taylor A."/>
            <person name="Grigoriev I.V."/>
            <person name="Nagy L.G."/>
            <person name="Martin F."/>
            <person name="Kauserud H."/>
        </authorList>
    </citation>
    <scope>NUCLEOTIDE SEQUENCE</scope>
    <source>
        <strain evidence="4">CBHHK002</strain>
    </source>
</reference>
<dbReference type="EMBL" id="JARIHO010000098">
    <property type="protein sequence ID" value="KAJ7304847.1"/>
    <property type="molecule type" value="Genomic_DNA"/>
</dbReference>
<dbReference type="PANTHER" id="PTHR43775">
    <property type="entry name" value="FATTY ACID SYNTHASE"/>
    <property type="match status" value="1"/>
</dbReference>
<gene>
    <name evidence="4" type="ORF">DFH08DRAFT_1055213</name>
</gene>
<dbReference type="Gene3D" id="3.40.366.10">
    <property type="entry name" value="Malonyl-Coenzyme A Acyl Carrier Protein, domain 2"/>
    <property type="match status" value="1"/>
</dbReference>
<evidence type="ECO:0000256" key="1">
    <source>
        <dbReference type="ARBA" id="ARBA00022450"/>
    </source>
</evidence>
<feature type="region of interest" description="Disordered" evidence="3">
    <location>
        <begin position="351"/>
        <end position="378"/>
    </location>
</feature>
<comment type="caution">
    <text evidence="4">The sequence shown here is derived from an EMBL/GenBank/DDBJ whole genome shotgun (WGS) entry which is preliminary data.</text>
</comment>
<dbReference type="AlphaFoldDB" id="A0AAD6Z2D8"/>
<keyword evidence="1" id="KW-0596">Phosphopantetheine</keyword>
<dbReference type="Gene3D" id="3.30.70.3290">
    <property type="match status" value="1"/>
</dbReference>
<sequence>MLRHKRIPCQISLQTLNPLIAPLEDDRVVIDRVDADSVGRIRQAHPVLDNMSFVFGLSAKTLPALEEFCMNYIDWLCSSESVNVRLVDIAYTATALRQIYSCRLAVSACTRTELLEKLESVAVVQVQHPSTPPAQAIFVFSGQGSQCLGMGRRLYDDFLLFHRCIDKCQHILISSGFPHSVLPIIRGTGGLTTWEVFEAYQVAIFALESPEECPTHLVEEDHIPTHKLDVHTSVVNAFLWGEKGVTFSLPAHSPCGHRTTMARSLPQPLLLPHSHIADSVSLSLYHSIVHPLLHSTTILCNLSFTQAQVLCSSGPLSPVMQISTASLCHYPLFSSQSVLVKTLSISSSHRPISAPAPAPPAPPAPAPNPAPAPGVGAAPVPIISEEPDLFAGIIVTPPAPPPVTTATPTPAPGPAPIIVSKPGAKEASPNPTTLTAQNLCLAVWCGGPCYSGHGWP</sequence>
<organism evidence="4 5">
    <name type="scientific">Mycena albidolilacea</name>
    <dbReference type="NCBI Taxonomy" id="1033008"/>
    <lineage>
        <taxon>Eukaryota</taxon>
        <taxon>Fungi</taxon>
        <taxon>Dikarya</taxon>
        <taxon>Basidiomycota</taxon>
        <taxon>Agaricomycotina</taxon>
        <taxon>Agaricomycetes</taxon>
        <taxon>Agaricomycetidae</taxon>
        <taxon>Agaricales</taxon>
        <taxon>Marasmiineae</taxon>
        <taxon>Mycenaceae</taxon>
        <taxon>Mycena</taxon>
    </lineage>
</organism>
<keyword evidence="5" id="KW-1185">Reference proteome</keyword>
<accession>A0AAD6Z2D8</accession>
<dbReference type="SUPFAM" id="SSF52151">
    <property type="entry name" value="FabD/lysophospholipase-like"/>
    <property type="match status" value="1"/>
</dbReference>
<dbReference type="InterPro" id="IPR001227">
    <property type="entry name" value="Ac_transferase_dom_sf"/>
</dbReference>
<dbReference type="InterPro" id="IPR016035">
    <property type="entry name" value="Acyl_Trfase/lysoPLipase"/>
</dbReference>
<evidence type="ECO:0000313" key="4">
    <source>
        <dbReference type="EMBL" id="KAJ7304847.1"/>
    </source>
</evidence>
<keyword evidence="2" id="KW-0597">Phosphoprotein</keyword>
<feature type="compositionally biased region" description="Pro residues" evidence="3">
    <location>
        <begin position="354"/>
        <end position="372"/>
    </location>
</feature>
<dbReference type="GO" id="GO:0044550">
    <property type="term" value="P:secondary metabolite biosynthetic process"/>
    <property type="evidence" value="ECO:0007669"/>
    <property type="project" value="TreeGrafter"/>
</dbReference>
<dbReference type="Pfam" id="PF22621">
    <property type="entry name" value="CurL-like_PKS_C"/>
    <property type="match status" value="1"/>
</dbReference>
<dbReference type="InterPro" id="IPR050091">
    <property type="entry name" value="PKS_NRPS_Biosynth_Enz"/>
</dbReference>
<evidence type="ECO:0000256" key="2">
    <source>
        <dbReference type="ARBA" id="ARBA00022553"/>
    </source>
</evidence>
<evidence type="ECO:0008006" key="6">
    <source>
        <dbReference type="Google" id="ProtNLM"/>
    </source>
</evidence>
<protein>
    <recommendedName>
        <fullName evidence="6">Malonyl-CoA:ACP transacylase (MAT) domain-containing protein</fullName>
    </recommendedName>
</protein>
<evidence type="ECO:0000256" key="3">
    <source>
        <dbReference type="SAM" id="MobiDB-lite"/>
    </source>
</evidence>
<evidence type="ECO:0000313" key="5">
    <source>
        <dbReference type="Proteomes" id="UP001218218"/>
    </source>
</evidence>
<name>A0AAD6Z2D8_9AGAR</name>
<dbReference type="Proteomes" id="UP001218218">
    <property type="component" value="Unassembled WGS sequence"/>
</dbReference>
<dbReference type="GO" id="GO:0006633">
    <property type="term" value="P:fatty acid biosynthetic process"/>
    <property type="evidence" value="ECO:0007669"/>
    <property type="project" value="TreeGrafter"/>
</dbReference>
<proteinExistence type="predicted"/>